<proteinExistence type="predicted"/>
<evidence type="ECO:0008006" key="3">
    <source>
        <dbReference type="Google" id="ProtNLM"/>
    </source>
</evidence>
<name>A0ABP7W787_9ACTN</name>
<gene>
    <name evidence="1" type="ORF">GCM10022214_47590</name>
</gene>
<dbReference type="InterPro" id="IPR029063">
    <property type="entry name" value="SAM-dependent_MTases_sf"/>
</dbReference>
<keyword evidence="2" id="KW-1185">Reference proteome</keyword>
<organism evidence="1 2">
    <name type="scientific">Actinomadura miaoliensis</name>
    <dbReference type="NCBI Taxonomy" id="430685"/>
    <lineage>
        <taxon>Bacteria</taxon>
        <taxon>Bacillati</taxon>
        <taxon>Actinomycetota</taxon>
        <taxon>Actinomycetes</taxon>
        <taxon>Streptosporangiales</taxon>
        <taxon>Thermomonosporaceae</taxon>
        <taxon>Actinomadura</taxon>
    </lineage>
</organism>
<sequence length="192" mass="21078">MHLSELLEGELSALRARSGRDALAFLETGSIRGSTENYQSNDGWSTLTFARHVRDHGGSLVSIDLDVHTADAVLRAHDLRRHVNLIEGHSIEVLAAILAGRRTSGAVPLDVVLLDSDNSADLILHEYLIVQHMIRPGGMMMVDDVEPGSTGVVKGHQLVPWLEARAIPYRIERRTGDGYATGVLIMETPWRS</sequence>
<comment type="caution">
    <text evidence="1">The sequence shown here is derived from an EMBL/GenBank/DDBJ whole genome shotgun (WGS) entry which is preliminary data.</text>
</comment>
<accession>A0ABP7W787</accession>
<dbReference type="Pfam" id="PF13578">
    <property type="entry name" value="Methyltransf_24"/>
    <property type="match status" value="1"/>
</dbReference>
<dbReference type="EMBL" id="BAAAZG010000035">
    <property type="protein sequence ID" value="GAA4082778.1"/>
    <property type="molecule type" value="Genomic_DNA"/>
</dbReference>
<dbReference type="Gene3D" id="3.40.50.150">
    <property type="entry name" value="Vaccinia Virus protein VP39"/>
    <property type="match status" value="1"/>
</dbReference>
<evidence type="ECO:0000313" key="1">
    <source>
        <dbReference type="EMBL" id="GAA4082778.1"/>
    </source>
</evidence>
<reference evidence="2" key="1">
    <citation type="journal article" date="2019" name="Int. J. Syst. Evol. Microbiol.">
        <title>The Global Catalogue of Microorganisms (GCM) 10K type strain sequencing project: providing services to taxonomists for standard genome sequencing and annotation.</title>
        <authorList>
            <consortium name="The Broad Institute Genomics Platform"/>
            <consortium name="The Broad Institute Genome Sequencing Center for Infectious Disease"/>
            <person name="Wu L."/>
            <person name="Ma J."/>
        </authorList>
    </citation>
    <scope>NUCLEOTIDE SEQUENCE [LARGE SCALE GENOMIC DNA]</scope>
    <source>
        <strain evidence="2">JCM 16702</strain>
    </source>
</reference>
<dbReference type="Proteomes" id="UP001500683">
    <property type="component" value="Unassembled WGS sequence"/>
</dbReference>
<evidence type="ECO:0000313" key="2">
    <source>
        <dbReference type="Proteomes" id="UP001500683"/>
    </source>
</evidence>
<dbReference type="SUPFAM" id="SSF53335">
    <property type="entry name" value="S-adenosyl-L-methionine-dependent methyltransferases"/>
    <property type="match status" value="1"/>
</dbReference>
<protein>
    <recommendedName>
        <fullName evidence="3">Class I SAM-dependent methyltransferase</fullName>
    </recommendedName>
</protein>
<dbReference type="RefSeq" id="WP_344951477.1">
    <property type="nucleotide sequence ID" value="NZ_BAAAZG010000035.1"/>
</dbReference>